<organism evidence="3 4">
    <name type="scientific">Sedimenticola thiotaurini</name>
    <dbReference type="NCBI Taxonomy" id="1543721"/>
    <lineage>
        <taxon>Bacteria</taxon>
        <taxon>Pseudomonadati</taxon>
        <taxon>Pseudomonadota</taxon>
        <taxon>Gammaproteobacteria</taxon>
        <taxon>Chromatiales</taxon>
        <taxon>Sedimenticolaceae</taxon>
        <taxon>Sedimenticola</taxon>
    </lineage>
</organism>
<evidence type="ECO:0000313" key="4">
    <source>
        <dbReference type="Proteomes" id="UP000317355"/>
    </source>
</evidence>
<dbReference type="GO" id="GO:0007165">
    <property type="term" value="P:signal transduction"/>
    <property type="evidence" value="ECO:0007669"/>
    <property type="project" value="InterPro"/>
</dbReference>
<feature type="transmembrane region" description="Helical" evidence="1">
    <location>
        <begin position="158"/>
        <end position="179"/>
    </location>
</feature>
<dbReference type="Gene3D" id="6.10.340.10">
    <property type="match status" value="1"/>
</dbReference>
<dbReference type="Proteomes" id="UP000317355">
    <property type="component" value="Unassembled WGS sequence"/>
</dbReference>
<evidence type="ECO:0000259" key="2">
    <source>
        <dbReference type="PROSITE" id="PS50885"/>
    </source>
</evidence>
<keyword evidence="1" id="KW-0812">Transmembrane</keyword>
<evidence type="ECO:0000256" key="1">
    <source>
        <dbReference type="SAM" id="Phobius"/>
    </source>
</evidence>
<proteinExistence type="predicted"/>
<dbReference type="InterPro" id="IPR003660">
    <property type="entry name" value="HAMP_dom"/>
</dbReference>
<comment type="caution">
    <text evidence="3">The sequence shown here is derived from an EMBL/GenBank/DDBJ whole genome shotgun (WGS) entry which is preliminary data.</text>
</comment>
<feature type="domain" description="HAMP" evidence="2">
    <location>
        <begin position="175"/>
        <end position="227"/>
    </location>
</feature>
<keyword evidence="1" id="KW-1133">Transmembrane helix</keyword>
<accession>A0A558CPJ1</accession>
<keyword evidence="1" id="KW-0472">Membrane</keyword>
<evidence type="ECO:0000313" key="3">
    <source>
        <dbReference type="EMBL" id="TVT50667.1"/>
    </source>
</evidence>
<dbReference type="AlphaFoldDB" id="A0A558CPJ1"/>
<dbReference type="EMBL" id="VMRY01000100">
    <property type="protein sequence ID" value="TVT50667.1"/>
    <property type="molecule type" value="Genomic_DNA"/>
</dbReference>
<protein>
    <submittedName>
        <fullName evidence="3">HAMP domain-containing protein</fullName>
    </submittedName>
</protein>
<reference evidence="3 4" key="1">
    <citation type="submission" date="2019-07" db="EMBL/GenBank/DDBJ databases">
        <title>The pathways for chlorine oxyanion respiration interact through the shared metabolite chlorate.</title>
        <authorList>
            <person name="Barnum T.P."/>
            <person name="Cheng Y."/>
            <person name="Hill K.A."/>
            <person name="Lucas L.N."/>
            <person name="Carlson H.K."/>
            <person name="Coates J.D."/>
        </authorList>
    </citation>
    <scope>NUCLEOTIDE SEQUENCE [LARGE SCALE GENOMIC DNA]</scope>
    <source>
        <strain evidence="3">BK-3</strain>
    </source>
</reference>
<name>A0A558CPJ1_9GAMM</name>
<dbReference type="GO" id="GO:0016020">
    <property type="term" value="C:membrane"/>
    <property type="evidence" value="ECO:0007669"/>
    <property type="project" value="InterPro"/>
</dbReference>
<feature type="non-terminal residue" evidence="3">
    <location>
        <position position="230"/>
    </location>
</feature>
<dbReference type="PROSITE" id="PS50885">
    <property type="entry name" value="HAMP"/>
    <property type="match status" value="1"/>
</dbReference>
<gene>
    <name evidence="3" type="ORF">FHK82_16240</name>
</gene>
<sequence length="230" mass="25581">MKNGSVMMSMRLMLLMTLLVFGVLTGYLALHYVDARNELTSNLTHIADSTASRLSKQLAAPLWSINEQQVNASIKSEMSQSELSAIEVKDPIDNRVLFQKVRDSGRSTFSLSERDAIVMSKEIITDAGEHIGTAVVHISIPFMKAQLMAEFKKRAIELAILGVILVCSYFLILQLFLILPLKRAAQAVRSTSENELTDLIQANRSGELGDLLYAVDDLQKRLRMAHNMNG</sequence>